<dbReference type="GO" id="GO:0004623">
    <property type="term" value="F:phospholipase A2 activity"/>
    <property type="evidence" value="ECO:0007669"/>
    <property type="project" value="TreeGrafter"/>
</dbReference>
<dbReference type="PANTHER" id="PTHR21325">
    <property type="entry name" value="PHOSPHOLIPASE B, PLB1"/>
    <property type="match status" value="1"/>
</dbReference>
<dbReference type="PANTHER" id="PTHR21325:SF52">
    <property type="entry name" value="PHOSPHOLIPASE B1, MEMBRANE-ASSOCIATED"/>
    <property type="match status" value="1"/>
</dbReference>
<name>A0AB34HVP2_ESCRO</name>
<sequence>MDQLTRMLDHLYQEVPKAFVNLVDLSEALRGSPWHQATPLSPTAKPCRCSGETSRLSKVVTQWAYQETWEQLLASSKYNEQESFAVVFQPFFYERALPPLSGERPLQDPTVLALTLWNRMGYGEAGSLPASTSVCLCGVVFSCDYRVHRLKLADIKVIGALGDSLTAGNGAGSKPGNVLDVSTQYRGLSWSAGGDQNLSSVTTLPSEYALPGVRGGLAAALRVSAAPPGGGRGLDREPGGRRQPRSTGGAASPRRSPCSVA</sequence>
<reference evidence="2 3" key="1">
    <citation type="submission" date="2022-11" db="EMBL/GenBank/DDBJ databases">
        <title>Whole genome sequence of Eschrichtius robustus ER-17-0199.</title>
        <authorList>
            <person name="Bruniche-Olsen A."/>
            <person name="Black A.N."/>
            <person name="Fields C.J."/>
            <person name="Walden K."/>
            <person name="Dewoody J.A."/>
        </authorList>
    </citation>
    <scope>NUCLEOTIDE SEQUENCE [LARGE SCALE GENOMIC DNA]</scope>
    <source>
        <strain evidence="2">ER-17-0199</strain>
        <tissue evidence="2">Blubber</tissue>
    </source>
</reference>
<dbReference type="GO" id="GO:0050253">
    <property type="term" value="F:retinyl-palmitate esterase activity"/>
    <property type="evidence" value="ECO:0007669"/>
    <property type="project" value="TreeGrafter"/>
</dbReference>
<feature type="region of interest" description="Disordered" evidence="1">
    <location>
        <begin position="224"/>
        <end position="261"/>
    </location>
</feature>
<evidence type="ECO:0000313" key="3">
    <source>
        <dbReference type="Proteomes" id="UP001159641"/>
    </source>
</evidence>
<gene>
    <name evidence="2" type="ORF">J1605_018080</name>
</gene>
<organism evidence="2 3">
    <name type="scientific">Eschrichtius robustus</name>
    <name type="common">California gray whale</name>
    <name type="synonym">Eschrichtius gibbosus</name>
    <dbReference type="NCBI Taxonomy" id="9764"/>
    <lineage>
        <taxon>Eukaryota</taxon>
        <taxon>Metazoa</taxon>
        <taxon>Chordata</taxon>
        <taxon>Craniata</taxon>
        <taxon>Vertebrata</taxon>
        <taxon>Euteleostomi</taxon>
        <taxon>Mammalia</taxon>
        <taxon>Eutheria</taxon>
        <taxon>Laurasiatheria</taxon>
        <taxon>Artiodactyla</taxon>
        <taxon>Whippomorpha</taxon>
        <taxon>Cetacea</taxon>
        <taxon>Mysticeti</taxon>
        <taxon>Eschrichtiidae</taxon>
        <taxon>Eschrichtius</taxon>
    </lineage>
</organism>
<dbReference type="AlphaFoldDB" id="A0AB34HVP2"/>
<proteinExistence type="predicted"/>
<comment type="caution">
    <text evidence="2">The sequence shown here is derived from an EMBL/GenBank/DDBJ whole genome shotgun (WGS) entry which is preliminary data.</text>
</comment>
<dbReference type="EMBL" id="JAIQCJ010000492">
    <property type="protein sequence ID" value="KAJ8796283.1"/>
    <property type="molecule type" value="Genomic_DNA"/>
</dbReference>
<protein>
    <recommendedName>
        <fullName evidence="4">Phospholipase B1, membrane-associated</fullName>
    </recommendedName>
</protein>
<dbReference type="InterPro" id="IPR038885">
    <property type="entry name" value="PLB1"/>
</dbReference>
<dbReference type="GO" id="GO:0004622">
    <property type="term" value="F:phosphatidylcholine lysophospholipase activity"/>
    <property type="evidence" value="ECO:0007669"/>
    <property type="project" value="TreeGrafter"/>
</dbReference>
<dbReference type="Proteomes" id="UP001159641">
    <property type="component" value="Unassembled WGS sequence"/>
</dbReference>
<keyword evidence="3" id="KW-1185">Reference proteome</keyword>
<dbReference type="GO" id="GO:0006644">
    <property type="term" value="P:phospholipid metabolic process"/>
    <property type="evidence" value="ECO:0007669"/>
    <property type="project" value="TreeGrafter"/>
</dbReference>
<evidence type="ECO:0000256" key="1">
    <source>
        <dbReference type="SAM" id="MobiDB-lite"/>
    </source>
</evidence>
<dbReference type="GO" id="GO:0031526">
    <property type="term" value="C:brush border membrane"/>
    <property type="evidence" value="ECO:0007669"/>
    <property type="project" value="TreeGrafter"/>
</dbReference>
<evidence type="ECO:0000313" key="2">
    <source>
        <dbReference type="EMBL" id="KAJ8796283.1"/>
    </source>
</evidence>
<evidence type="ECO:0008006" key="4">
    <source>
        <dbReference type="Google" id="ProtNLM"/>
    </source>
</evidence>
<accession>A0AB34HVP2</accession>